<comment type="caution">
    <text evidence="1">The sequence shown here is derived from an EMBL/GenBank/DDBJ whole genome shotgun (WGS) entry which is preliminary data.</text>
</comment>
<sequence length="459" mass="51157">MLGVRAKKRGSGGGFIVLRPVMMAPGWKLTGLPGMSGPLVDGRCCCFGLPLSAKSSVGQSRRRKLATCELRLYQIIIEGYSQFKTHSIMSDFCRTCALRTQRSAVSALRRNTQTRSFTASTSAQKNNAALPTFAETSSPELDDVLLQLRTKHFIPAYLNKRQRHLIFGDKFKQELENNPAYATLGEEEIPLKHIDRRSEIPAHKPLVLQALRLIEENDEWRQLPSLLEGLHKARPTPDLVLQERILRKLQLNDQFPVILRSLRRSNATGLTLKNDAVLNQVLNALRETASLENWEQTRLERSLKHASELAELLESTDHGSGRKLSPNDARTRPAVIGLFLELHAVYASQYQGGKDVDGKVKAYATRFMATFNESNQPAETDLPEVGAPIEFLSKMSIYHGLSLASKILGGEMPDAPRANQIVQQYEQRLSTLAAALSARNPEPHSFAASSLRAWDACVR</sequence>
<evidence type="ECO:0000313" key="2">
    <source>
        <dbReference type="Proteomes" id="UP000306584"/>
    </source>
</evidence>
<evidence type="ECO:0000313" key="1">
    <source>
        <dbReference type="EMBL" id="THY34427.1"/>
    </source>
</evidence>
<dbReference type="AlphaFoldDB" id="A0A4S9LWT7"/>
<name>A0A4S9LWT7_AURPU</name>
<proteinExistence type="predicted"/>
<dbReference type="EMBL" id="QZBD01000038">
    <property type="protein sequence ID" value="THY34427.1"/>
    <property type="molecule type" value="Genomic_DNA"/>
</dbReference>
<dbReference type="Proteomes" id="UP000306584">
    <property type="component" value="Unassembled WGS sequence"/>
</dbReference>
<protein>
    <submittedName>
        <fullName evidence="1">Uncharacterized protein</fullName>
    </submittedName>
</protein>
<reference evidence="1 2" key="1">
    <citation type="submission" date="2018-10" db="EMBL/GenBank/DDBJ databases">
        <title>Fifty Aureobasidium pullulans genomes reveal a recombining polyextremotolerant generalist.</title>
        <authorList>
            <person name="Gostincar C."/>
            <person name="Turk M."/>
            <person name="Zajc J."/>
            <person name="Gunde-Cimerman N."/>
        </authorList>
    </citation>
    <scope>NUCLEOTIDE SEQUENCE [LARGE SCALE GENOMIC DNA]</scope>
    <source>
        <strain evidence="1 2">EXF-6604</strain>
    </source>
</reference>
<gene>
    <name evidence="1" type="ORF">D6D01_01923</name>
</gene>
<organism evidence="1 2">
    <name type="scientific">Aureobasidium pullulans</name>
    <name type="common">Black yeast</name>
    <name type="synonym">Pullularia pullulans</name>
    <dbReference type="NCBI Taxonomy" id="5580"/>
    <lineage>
        <taxon>Eukaryota</taxon>
        <taxon>Fungi</taxon>
        <taxon>Dikarya</taxon>
        <taxon>Ascomycota</taxon>
        <taxon>Pezizomycotina</taxon>
        <taxon>Dothideomycetes</taxon>
        <taxon>Dothideomycetidae</taxon>
        <taxon>Dothideales</taxon>
        <taxon>Saccotheciaceae</taxon>
        <taxon>Aureobasidium</taxon>
    </lineage>
</organism>
<accession>A0A4S9LWT7</accession>